<dbReference type="PANTHER" id="PTHR43433:SF5">
    <property type="entry name" value="AB HYDROLASE-1 DOMAIN-CONTAINING PROTEIN"/>
    <property type="match status" value="1"/>
</dbReference>
<evidence type="ECO:0000256" key="1">
    <source>
        <dbReference type="ARBA" id="ARBA00023125"/>
    </source>
</evidence>
<dbReference type="PROSITE" id="PS51755">
    <property type="entry name" value="OMPR_PHOB"/>
    <property type="match status" value="1"/>
</dbReference>
<dbReference type="InterPro" id="IPR016032">
    <property type="entry name" value="Sig_transdc_resp-reg_C-effctor"/>
</dbReference>
<dbReference type="Pfam" id="PF00486">
    <property type="entry name" value="Trans_reg_C"/>
    <property type="match status" value="1"/>
</dbReference>
<sequence>MTFSFDEFELNTAKRTLRRNNVTISLEPQVFALINLLVENHDRVISKDELVEKIWGGRFISDAAIASRISLARAALGDDGKQQRYIKTVHGHGLTFAAQVSQMSNLVLGESIKSTSVQRIRFAQNADGHRLAYALTGAGPPLLRFPAPLTTDLEIEWKNPPERAYVDMLSKAFQLLRFDHVGAGQSERAEPRYDFAAQAADAAAVADAAGFDKFSAFSMTGGALAAIQFAVLYPERLQRLAIIGGYADGRLVRGKPEAEDPLKMLIAEGWQQEDNAFAKAFITSYYPEGPSEEVHSLVRHMQAACPPEIMLGDRDATNKASVANLLSQVRCPTLIIHARGDSVHPLSQAQKLAAGIPNAELVILETSNLLPYPGNKVWTSFTETLTEFLAN</sequence>
<dbReference type="SMART" id="SM00862">
    <property type="entry name" value="Trans_reg_C"/>
    <property type="match status" value="1"/>
</dbReference>
<evidence type="ECO:0000313" key="5">
    <source>
        <dbReference type="Proteomes" id="UP001281305"/>
    </source>
</evidence>
<accession>A0ABZ2TFR6</accession>
<dbReference type="RefSeq" id="WP_317055194.1">
    <property type="nucleotide sequence ID" value="NZ_CP146606.1"/>
</dbReference>
<dbReference type="InterPro" id="IPR000073">
    <property type="entry name" value="AB_hydrolase_1"/>
</dbReference>
<gene>
    <name evidence="4" type="ORF">RZS32_001080</name>
</gene>
<feature type="DNA-binding region" description="OmpR/PhoB-type" evidence="2">
    <location>
        <begin position="1"/>
        <end position="98"/>
    </location>
</feature>
<feature type="domain" description="OmpR/PhoB-type" evidence="3">
    <location>
        <begin position="1"/>
        <end position="98"/>
    </location>
</feature>
<dbReference type="SUPFAM" id="SSF53474">
    <property type="entry name" value="alpha/beta-Hydrolases"/>
    <property type="match status" value="1"/>
</dbReference>
<dbReference type="InterPro" id="IPR001867">
    <property type="entry name" value="OmpR/PhoB-type_DNA-bd"/>
</dbReference>
<dbReference type="EMBL" id="CP146606">
    <property type="protein sequence ID" value="WYK18509.1"/>
    <property type="molecule type" value="Genomic_DNA"/>
</dbReference>
<name>A0ABZ2TFR6_9RHOB</name>
<evidence type="ECO:0000256" key="2">
    <source>
        <dbReference type="PROSITE-ProRule" id="PRU01091"/>
    </source>
</evidence>
<proteinExistence type="predicted"/>
<keyword evidence="5" id="KW-1185">Reference proteome</keyword>
<dbReference type="PANTHER" id="PTHR43433">
    <property type="entry name" value="HYDROLASE, ALPHA/BETA FOLD FAMILY PROTEIN"/>
    <property type="match status" value="1"/>
</dbReference>
<evidence type="ECO:0000313" key="4">
    <source>
        <dbReference type="EMBL" id="WYK18509.1"/>
    </source>
</evidence>
<dbReference type="Proteomes" id="UP001281305">
    <property type="component" value="Chromosome"/>
</dbReference>
<protein>
    <submittedName>
        <fullName evidence="4">Winged helix-turn-helix domain-containing protein</fullName>
    </submittedName>
</protein>
<dbReference type="InterPro" id="IPR050471">
    <property type="entry name" value="AB_hydrolase"/>
</dbReference>
<dbReference type="Gene3D" id="1.10.10.10">
    <property type="entry name" value="Winged helix-like DNA-binding domain superfamily/Winged helix DNA-binding domain"/>
    <property type="match status" value="1"/>
</dbReference>
<dbReference type="InterPro" id="IPR036388">
    <property type="entry name" value="WH-like_DNA-bd_sf"/>
</dbReference>
<keyword evidence="1 2" id="KW-0238">DNA-binding</keyword>
<organism evidence="4 5">
    <name type="scientific">Roseovarius rhodophyticola</name>
    <dbReference type="NCBI Taxonomy" id="3080827"/>
    <lineage>
        <taxon>Bacteria</taxon>
        <taxon>Pseudomonadati</taxon>
        <taxon>Pseudomonadota</taxon>
        <taxon>Alphaproteobacteria</taxon>
        <taxon>Rhodobacterales</taxon>
        <taxon>Roseobacteraceae</taxon>
        <taxon>Roseovarius</taxon>
    </lineage>
</organism>
<dbReference type="InterPro" id="IPR029058">
    <property type="entry name" value="AB_hydrolase_fold"/>
</dbReference>
<dbReference type="PRINTS" id="PR00111">
    <property type="entry name" value="ABHYDROLASE"/>
</dbReference>
<dbReference type="CDD" id="cd00383">
    <property type="entry name" value="trans_reg_C"/>
    <property type="match status" value="1"/>
</dbReference>
<dbReference type="SUPFAM" id="SSF46894">
    <property type="entry name" value="C-terminal effector domain of the bipartite response regulators"/>
    <property type="match status" value="1"/>
</dbReference>
<dbReference type="Gene3D" id="3.40.50.1820">
    <property type="entry name" value="alpha/beta hydrolase"/>
    <property type="match status" value="1"/>
</dbReference>
<reference evidence="4 5" key="1">
    <citation type="submission" date="2024-02" db="EMBL/GenBank/DDBJ databases">
        <title>Roseovarius strain W115 nov., isolated from a marine algae.</title>
        <authorList>
            <person name="Lee M.W."/>
            <person name="Lee J.K."/>
            <person name="Kim J.M."/>
            <person name="Choi D.G."/>
            <person name="Baek J.H."/>
            <person name="Bayburt H."/>
            <person name="Jung J.J."/>
            <person name="Han D.M."/>
            <person name="Jeon C.O."/>
        </authorList>
    </citation>
    <scope>NUCLEOTIDE SEQUENCE [LARGE SCALE GENOMIC DNA]</scope>
    <source>
        <strain evidence="4 5">W115</strain>
    </source>
</reference>
<evidence type="ECO:0000259" key="3">
    <source>
        <dbReference type="PROSITE" id="PS51755"/>
    </source>
</evidence>